<comment type="subunit">
    <text evidence="5 15">Homooctamer; dimer of tetramers.</text>
</comment>
<evidence type="ECO:0000256" key="13">
    <source>
        <dbReference type="ARBA" id="ARBA00023270"/>
    </source>
</evidence>
<comment type="pathway">
    <text evidence="3 15">Carbohydrate biosynthesis; gluconeogenesis.</text>
</comment>
<dbReference type="GO" id="GO:0004332">
    <property type="term" value="F:fructose-bisphosphate aldolase activity"/>
    <property type="evidence" value="ECO:0007669"/>
    <property type="project" value="UniProtKB-EC"/>
</dbReference>
<feature type="binding site" description="in other chain" evidence="15">
    <location>
        <position position="17"/>
    </location>
    <ligand>
        <name>beta-D-fructose 1,6-bisphosphate</name>
        <dbReference type="ChEBI" id="CHEBI:32966"/>
        <note>ligand shared between dimeric partners</note>
    </ligand>
</feature>
<evidence type="ECO:0000256" key="2">
    <source>
        <dbReference type="ARBA" id="ARBA00001946"/>
    </source>
</evidence>
<evidence type="ECO:0000256" key="5">
    <source>
        <dbReference type="ARBA" id="ARBA00011820"/>
    </source>
</evidence>
<keyword evidence="9 15" id="KW-0479">Metal-binding</keyword>
<feature type="binding site" evidence="15">
    <location>
        <position position="51"/>
    </location>
    <ligand>
        <name>Mg(2+)</name>
        <dbReference type="ChEBI" id="CHEBI:18420"/>
        <label>1</label>
    </ligand>
</feature>
<dbReference type="InterPro" id="IPR002803">
    <property type="entry name" value="FBPase_V"/>
</dbReference>
<accession>A0ABW2C2Z7</accession>
<dbReference type="Proteomes" id="UP001596337">
    <property type="component" value="Unassembled WGS sequence"/>
</dbReference>
<evidence type="ECO:0000256" key="1">
    <source>
        <dbReference type="ARBA" id="ARBA00001273"/>
    </source>
</evidence>
<dbReference type="EC" id="3.1.3.11" evidence="6 15"/>
<feature type="binding site" evidence="15">
    <location>
        <position position="17"/>
    </location>
    <ligand>
        <name>dihydroxyacetone phosphate</name>
        <dbReference type="ChEBI" id="CHEBI:57642"/>
    </ligand>
</feature>
<sequence>MTTLSIIKADTGGFVGHSSVHPDMLAVARKAVRDAVGDGLLMDGTVSYCGDDVSLIMTHEHGADAEAVHSFAWDTFLRTTEVAKRLGLYGAGQDLLSDAFSGNLRGMGPGYAELEYTERPSEPVICFLADKTEPGAWNLPLYKMFADPFNTAGLVIDQVMHAGFRFEVYDLYEEKRIWFDTPRDLHDLLMYIGAPARYVVHAVESATLGIQAAATSTQRLSLIAGKYVGKDDPVMIVRCQSGLPAVGEVLEPFAFPYTVAGCMRGSHHAPFMPVGLDQAHPARFDGPPRVVALGFQIHDGKLIGPRDLFADPSFDRARSQANEVMDYLRRHGPFEPHRLPLEDLEYTTMRQLEHDMADRWEPLAAPEPVVPASRRG</sequence>
<feature type="active site" description="Proton donor/acceptor; for FBP aldolase activity" evidence="15">
    <location>
        <position position="227"/>
    </location>
</feature>
<evidence type="ECO:0000256" key="9">
    <source>
        <dbReference type="ARBA" id="ARBA00022723"/>
    </source>
</evidence>
<reference evidence="17" key="1">
    <citation type="journal article" date="2019" name="Int. J. Syst. Evol. Microbiol.">
        <title>The Global Catalogue of Microorganisms (GCM) 10K type strain sequencing project: providing services to taxonomists for standard genome sequencing and annotation.</title>
        <authorList>
            <consortium name="The Broad Institute Genomics Platform"/>
            <consortium name="The Broad Institute Genome Sequencing Center for Infectious Disease"/>
            <person name="Wu L."/>
            <person name="Ma J."/>
        </authorList>
    </citation>
    <scope>NUCLEOTIDE SEQUENCE [LARGE SCALE GENOMIC DNA]</scope>
    <source>
        <strain evidence="17">KCTC 32255</strain>
    </source>
</reference>
<evidence type="ECO:0000256" key="6">
    <source>
        <dbReference type="ARBA" id="ARBA00013093"/>
    </source>
</evidence>
<feature type="binding site" evidence="15">
    <location>
        <begin position="240"/>
        <end position="241"/>
    </location>
    <ligand>
        <name>beta-D-fructose 1,6-bisphosphate</name>
        <dbReference type="ChEBI" id="CHEBI:32966"/>
        <note>ligand shared between dimeric partners</note>
    </ligand>
</feature>
<evidence type="ECO:0000256" key="3">
    <source>
        <dbReference type="ARBA" id="ARBA00004742"/>
    </source>
</evidence>
<feature type="active site" description="Proton acceptor; for FBP phosphatase activity" evidence="15">
    <location>
        <position position="10"/>
    </location>
</feature>
<dbReference type="PANTHER" id="PTHR38341:SF1">
    <property type="entry name" value="FRUCTOSE-1,6-BISPHOSPHATE ALDOLASE_PHOSPHATASE"/>
    <property type="match status" value="1"/>
</dbReference>
<feature type="binding site" evidence="15">
    <location>
        <position position="52"/>
    </location>
    <ligand>
        <name>Mg(2+)</name>
        <dbReference type="ChEBI" id="CHEBI:18420"/>
        <label>2</label>
    </ligand>
</feature>
<dbReference type="Pfam" id="PF01950">
    <property type="entry name" value="FBPase_3"/>
    <property type="match status" value="1"/>
</dbReference>
<feature type="binding site" evidence="15">
    <location>
        <position position="285"/>
    </location>
    <ligand>
        <name>dihydroxyacetone phosphate</name>
        <dbReference type="ChEBI" id="CHEBI:57642"/>
    </ligand>
</feature>
<evidence type="ECO:0000256" key="4">
    <source>
        <dbReference type="ARBA" id="ARBA00010693"/>
    </source>
</evidence>
<feature type="binding site" description="in other chain" evidence="15">
    <location>
        <position position="264"/>
    </location>
    <ligand>
        <name>beta-D-fructose 1,6-bisphosphate</name>
        <dbReference type="ChEBI" id="CHEBI:32966"/>
        <note>ligand shared between dimeric partners</note>
    </ligand>
</feature>
<keyword evidence="17" id="KW-1185">Reference proteome</keyword>
<evidence type="ECO:0000256" key="12">
    <source>
        <dbReference type="ARBA" id="ARBA00023239"/>
    </source>
</evidence>
<protein>
    <recommendedName>
        <fullName evidence="7 15">Fructose-1,6-bisphosphate aldolase/phosphatase</fullName>
        <shortName evidence="15">FBP A/P</shortName>
        <shortName evidence="15">FBP aldolase/phosphatase</shortName>
        <ecNumber evidence="6 15">3.1.3.11</ecNumber>
        <ecNumber evidence="15">4.1.2.13</ecNumber>
    </recommendedName>
</protein>
<keyword evidence="14 15" id="KW-0119">Carbohydrate metabolism</keyword>
<keyword evidence="10 15" id="KW-0378">Hydrolase</keyword>
<feature type="binding site" description="in other chain" evidence="15">
    <location>
        <position position="346"/>
    </location>
    <ligand>
        <name>beta-D-fructose 1,6-bisphosphate</name>
        <dbReference type="ChEBI" id="CHEBI:32966"/>
        <note>ligand shared between dimeric partners</note>
    </ligand>
</feature>
<comment type="catalytic activity">
    <reaction evidence="1 15">
        <text>beta-D-fructose 1,6-bisphosphate + H2O = beta-D-fructose 6-phosphate + phosphate</text>
        <dbReference type="Rhea" id="RHEA:11064"/>
        <dbReference type="ChEBI" id="CHEBI:15377"/>
        <dbReference type="ChEBI" id="CHEBI:32966"/>
        <dbReference type="ChEBI" id="CHEBI:43474"/>
        <dbReference type="ChEBI" id="CHEBI:57634"/>
        <dbReference type="EC" id="3.1.3.11"/>
    </reaction>
</comment>
<dbReference type="PIRSF" id="PIRSF015647">
    <property type="entry name" value="FBPtase_archl"/>
    <property type="match status" value="1"/>
</dbReference>
<keyword evidence="8 15" id="KW-0312">Gluconeogenesis</keyword>
<feature type="binding site" evidence="15">
    <location>
        <position position="231"/>
    </location>
    <ligand>
        <name>Mg(2+)</name>
        <dbReference type="ChEBI" id="CHEBI:18420"/>
        <label>4</label>
    </ligand>
</feature>
<evidence type="ECO:0000313" key="16">
    <source>
        <dbReference type="EMBL" id="MFC6869077.1"/>
    </source>
</evidence>
<dbReference type="EC" id="4.1.2.13" evidence="15"/>
<evidence type="ECO:0000256" key="10">
    <source>
        <dbReference type="ARBA" id="ARBA00022801"/>
    </source>
</evidence>
<feature type="binding site" description="in other chain" evidence="15">
    <location>
        <position position="285"/>
    </location>
    <ligand>
        <name>beta-D-fructose 1,6-bisphosphate</name>
        <dbReference type="ChEBI" id="CHEBI:32966"/>
        <note>ligand shared between dimeric partners</note>
    </ligand>
</feature>
<feature type="binding site" description="in other chain" evidence="15">
    <location>
        <position position="131"/>
    </location>
    <ligand>
        <name>beta-D-fructose 1,6-bisphosphate</name>
        <dbReference type="ChEBI" id="CHEBI:32966"/>
        <note>ligand shared between dimeric partners</note>
    </ligand>
</feature>
<dbReference type="SUPFAM" id="SSF111249">
    <property type="entry name" value="Sulfolobus fructose-1,6-bisphosphatase-like"/>
    <property type="match status" value="1"/>
</dbReference>
<comment type="caution">
    <text evidence="16">The sequence shown here is derived from an EMBL/GenBank/DDBJ whole genome shotgun (WGS) entry which is preliminary data.</text>
</comment>
<dbReference type="RefSeq" id="WP_345393197.1">
    <property type="nucleotide sequence ID" value="NZ_BAABLA010000018.1"/>
</dbReference>
<feature type="binding site" evidence="15">
    <location>
        <position position="131"/>
    </location>
    <ligand>
        <name>dihydroxyacetone phosphate</name>
        <dbReference type="ChEBI" id="CHEBI:57642"/>
    </ligand>
</feature>
<proteinExistence type="inferred from homology"/>
<keyword evidence="11 15" id="KW-0460">Magnesium</keyword>
<evidence type="ECO:0000313" key="17">
    <source>
        <dbReference type="Proteomes" id="UP001596337"/>
    </source>
</evidence>
<comment type="domain">
    <text evidence="15">Consists of a single catalytic domain, but remodels its active-site architecture via a large structural change to exhibit dual activities.</text>
</comment>
<feature type="binding site" description="in other chain" evidence="15">
    <location>
        <position position="89"/>
    </location>
    <ligand>
        <name>beta-D-fructose 1,6-bisphosphate</name>
        <dbReference type="ChEBI" id="CHEBI:32966"/>
        <note>ligand shared between dimeric partners</note>
    </ligand>
</feature>
<feature type="active site" description="Schiff-base intermediate with DHAP; for FBP aldolase activity" evidence="15">
    <location>
        <position position="230"/>
    </location>
</feature>
<feature type="binding site" evidence="15">
    <location>
        <position position="93"/>
    </location>
    <ligand>
        <name>Mg(2+)</name>
        <dbReference type="ChEBI" id="CHEBI:18420"/>
        <label>1</label>
    </ligand>
</feature>
<keyword evidence="13 15" id="KW-0704">Schiff base</keyword>
<evidence type="ECO:0000256" key="15">
    <source>
        <dbReference type="HAMAP-Rule" id="MF_02067"/>
    </source>
</evidence>
<evidence type="ECO:0000256" key="14">
    <source>
        <dbReference type="ARBA" id="ARBA00023277"/>
    </source>
</evidence>
<evidence type="ECO:0000256" key="8">
    <source>
        <dbReference type="ARBA" id="ARBA00022432"/>
    </source>
</evidence>
<feature type="binding site" evidence="15">
    <location>
        <position position="230"/>
    </location>
    <ligand>
        <name>Mg(2+)</name>
        <dbReference type="ChEBI" id="CHEBI:18420"/>
        <label>3</label>
    </ligand>
</feature>
<feature type="binding site" description="in other chain" evidence="15">
    <location>
        <begin position="102"/>
        <end position="103"/>
    </location>
    <ligand>
        <name>beta-D-fructose 1,6-bisphosphate</name>
        <dbReference type="ChEBI" id="CHEBI:32966"/>
        <note>ligand shared between dimeric partners</note>
    </ligand>
</feature>
<dbReference type="NCBIfam" id="NF041126">
    <property type="entry name" value="FBP_aldo_phos"/>
    <property type="match status" value="1"/>
</dbReference>
<feature type="binding site" evidence="15">
    <location>
        <position position="17"/>
    </location>
    <ligand>
        <name>Mg(2+)</name>
        <dbReference type="ChEBI" id="CHEBI:18420"/>
        <label>1</label>
    </ligand>
</feature>
<dbReference type="EMBL" id="JBHSXX010000001">
    <property type="protein sequence ID" value="MFC6869077.1"/>
    <property type="molecule type" value="Genomic_DNA"/>
</dbReference>
<comment type="similarity">
    <text evidence="4 15">Belongs to the FBP aldolase/phosphatase family.</text>
</comment>
<feature type="binding site" evidence="15">
    <location>
        <position position="10"/>
    </location>
    <ligand>
        <name>Mg(2+)</name>
        <dbReference type="ChEBI" id="CHEBI:18420"/>
        <label>1</label>
    </ligand>
</feature>
<name>A0ABW2C2Z7_9PSEU</name>
<feature type="binding site" evidence="15">
    <location>
        <position position="232"/>
    </location>
    <ligand>
        <name>Mg(2+)</name>
        <dbReference type="ChEBI" id="CHEBI:18420"/>
        <label>2</label>
    </ligand>
</feature>
<dbReference type="InterPro" id="IPR036076">
    <property type="entry name" value="FBPase_V_sf"/>
</dbReference>
<dbReference type="GO" id="GO:0042132">
    <property type="term" value="F:fructose 1,6-bisphosphate 1-phosphatase activity"/>
    <property type="evidence" value="ECO:0007669"/>
    <property type="project" value="UniProtKB-EC"/>
</dbReference>
<gene>
    <name evidence="15 16" type="primary">fbp</name>
    <name evidence="16" type="ORF">ACFQGD_18185</name>
</gene>
<feature type="binding site" evidence="15">
    <location>
        <position position="231"/>
    </location>
    <ligand>
        <name>Mg(2+)</name>
        <dbReference type="ChEBI" id="CHEBI:18420"/>
        <label>3</label>
    </ligand>
</feature>
<evidence type="ECO:0000256" key="11">
    <source>
        <dbReference type="ARBA" id="ARBA00022842"/>
    </source>
</evidence>
<feature type="binding site" evidence="15">
    <location>
        <position position="264"/>
    </location>
    <ligand>
        <name>dihydroxyacetone phosphate</name>
        <dbReference type="ChEBI" id="CHEBI:57642"/>
    </ligand>
</feature>
<dbReference type="PANTHER" id="PTHR38341">
    <property type="entry name" value="FRUCTOSE-1,6-BISPHOSPHATE ALDOLASE/PHOSPHATASE"/>
    <property type="match status" value="1"/>
</dbReference>
<dbReference type="HAMAP" id="MF_02067">
    <property type="entry name" value="FBP_aldolase_phosphatase"/>
    <property type="match status" value="1"/>
</dbReference>
<feature type="binding site" evidence="15">
    <location>
        <position position="232"/>
    </location>
    <ligand>
        <name>Mg(2+)</name>
        <dbReference type="ChEBI" id="CHEBI:18420"/>
        <label>3</label>
    </ligand>
</feature>
<comment type="function">
    <text evidence="15">Catalyzes two subsequent steps in gluconeogenesis: the aldol condensation of dihydroxyacetone phosphate (DHAP) and glyceraldehyde-3-phosphate (GA3P) to fructose-1,6-bisphosphate (FBP), and the dephosphorylation of FBP to fructose-6-phosphate (F6P).</text>
</comment>
<evidence type="ECO:0000256" key="7">
    <source>
        <dbReference type="ARBA" id="ARBA00018635"/>
    </source>
</evidence>
<feature type="binding site" evidence="15">
    <location>
        <position position="51"/>
    </location>
    <ligand>
        <name>Mg(2+)</name>
        <dbReference type="ChEBI" id="CHEBI:18420"/>
        <label>2</label>
    </ligand>
</feature>
<organism evidence="16 17">
    <name type="scientific">Haloechinothrix salitolerans</name>
    <dbReference type="NCBI Taxonomy" id="926830"/>
    <lineage>
        <taxon>Bacteria</taxon>
        <taxon>Bacillati</taxon>
        <taxon>Actinomycetota</taxon>
        <taxon>Actinomycetes</taxon>
        <taxon>Pseudonocardiales</taxon>
        <taxon>Pseudonocardiaceae</taxon>
        <taxon>Haloechinothrix</taxon>
    </lineage>
</organism>
<feature type="binding site" evidence="15">
    <location>
        <position position="130"/>
    </location>
    <ligand>
        <name>Mg(2+)</name>
        <dbReference type="ChEBI" id="CHEBI:18420"/>
        <label>2</label>
    </ligand>
</feature>
<keyword evidence="12 15" id="KW-0456">Lyase</keyword>
<comment type="cofactor">
    <cofactor evidence="2 15">
        <name>Mg(2+)</name>
        <dbReference type="ChEBI" id="CHEBI:18420"/>
    </cofactor>
</comment>
<comment type="catalytic activity">
    <reaction evidence="15">
        <text>beta-D-fructose 1,6-bisphosphate = D-glyceraldehyde 3-phosphate + dihydroxyacetone phosphate</text>
        <dbReference type="Rhea" id="RHEA:14729"/>
        <dbReference type="ChEBI" id="CHEBI:32966"/>
        <dbReference type="ChEBI" id="CHEBI:57642"/>
        <dbReference type="ChEBI" id="CHEBI:59776"/>
        <dbReference type="EC" id="4.1.2.13"/>
    </reaction>
</comment>